<keyword evidence="2" id="KW-0479">Metal-binding</keyword>
<protein>
    <recommendedName>
        <fullName evidence="9">GATA-type domain-containing protein</fullName>
    </recommendedName>
</protein>
<reference evidence="10" key="1">
    <citation type="submission" date="2020-08" db="EMBL/GenBank/DDBJ databases">
        <title>Multicomponent nature underlies the extraordinary mechanical properties of spider dragline silk.</title>
        <authorList>
            <person name="Kono N."/>
            <person name="Nakamura H."/>
            <person name="Mori M."/>
            <person name="Yoshida Y."/>
            <person name="Ohtoshi R."/>
            <person name="Malay A.D."/>
            <person name="Moran D.A.P."/>
            <person name="Tomita M."/>
            <person name="Numata K."/>
            <person name="Arakawa K."/>
        </authorList>
    </citation>
    <scope>NUCLEOTIDE SEQUENCE</scope>
</reference>
<dbReference type="CDD" id="cd00202">
    <property type="entry name" value="ZnF_GATA"/>
    <property type="match status" value="1"/>
</dbReference>
<evidence type="ECO:0000256" key="5">
    <source>
        <dbReference type="ARBA" id="ARBA00023015"/>
    </source>
</evidence>
<dbReference type="PROSITE" id="PS50114">
    <property type="entry name" value="GATA_ZN_FINGER_2"/>
    <property type="match status" value="1"/>
</dbReference>
<accession>A0A8X7C872</accession>
<evidence type="ECO:0000313" key="11">
    <source>
        <dbReference type="Proteomes" id="UP000886998"/>
    </source>
</evidence>
<dbReference type="GO" id="GO:0005634">
    <property type="term" value="C:nucleus"/>
    <property type="evidence" value="ECO:0007669"/>
    <property type="project" value="UniProtKB-SubCell"/>
</dbReference>
<gene>
    <name evidence="10" type="ORF">TNIN_238601</name>
</gene>
<keyword evidence="11" id="KW-1185">Reference proteome</keyword>
<organism evidence="10 11">
    <name type="scientific">Trichonephila inaurata madagascariensis</name>
    <dbReference type="NCBI Taxonomy" id="2747483"/>
    <lineage>
        <taxon>Eukaryota</taxon>
        <taxon>Metazoa</taxon>
        <taxon>Ecdysozoa</taxon>
        <taxon>Arthropoda</taxon>
        <taxon>Chelicerata</taxon>
        <taxon>Arachnida</taxon>
        <taxon>Araneae</taxon>
        <taxon>Araneomorphae</taxon>
        <taxon>Entelegynae</taxon>
        <taxon>Araneoidea</taxon>
        <taxon>Nephilidae</taxon>
        <taxon>Trichonephila</taxon>
        <taxon>Trichonephila inaurata</taxon>
    </lineage>
</organism>
<dbReference type="SUPFAM" id="SSF57716">
    <property type="entry name" value="Glucocorticoid receptor-like (DNA-binding domain)"/>
    <property type="match status" value="1"/>
</dbReference>
<dbReference type="InterPro" id="IPR039355">
    <property type="entry name" value="Transcription_factor_GATA"/>
</dbReference>
<dbReference type="Pfam" id="PF00320">
    <property type="entry name" value="GATA"/>
    <property type="match status" value="1"/>
</dbReference>
<dbReference type="GO" id="GO:0008270">
    <property type="term" value="F:zinc ion binding"/>
    <property type="evidence" value="ECO:0007669"/>
    <property type="project" value="UniProtKB-KW"/>
</dbReference>
<dbReference type="Gene3D" id="3.30.50.10">
    <property type="entry name" value="Erythroid Transcription Factor GATA-1, subunit A"/>
    <property type="match status" value="1"/>
</dbReference>
<dbReference type="PANTHER" id="PTHR10071">
    <property type="entry name" value="TRANSCRIPTION FACTOR GATA FAMILY MEMBER"/>
    <property type="match status" value="1"/>
</dbReference>
<sequence>MERVSFIEVWMQSFCTLYNLDKESGHEILESIQISSDLMESEETSTVSFLKWNKDETYRELISNEMSGCNEFSNKTAKKDIFNPEESTVPIKRATKKKREETAREETKICSNCRTQSTTNWRWNKGERLCNACGLYLKEKGVS</sequence>
<dbReference type="AlphaFoldDB" id="A0A8X7C872"/>
<feature type="domain" description="GATA-type" evidence="9">
    <location>
        <begin position="104"/>
        <end position="143"/>
    </location>
</feature>
<evidence type="ECO:0000313" key="10">
    <source>
        <dbReference type="EMBL" id="GFY61351.1"/>
    </source>
</evidence>
<comment type="caution">
    <text evidence="10">The sequence shown here is derived from an EMBL/GenBank/DDBJ whole genome shotgun (WGS) entry which is preliminary data.</text>
</comment>
<evidence type="ECO:0000256" key="7">
    <source>
        <dbReference type="ARBA" id="ARBA00023242"/>
    </source>
</evidence>
<evidence type="ECO:0000256" key="2">
    <source>
        <dbReference type="ARBA" id="ARBA00022723"/>
    </source>
</evidence>
<dbReference type="OrthoDB" id="5597699at2759"/>
<dbReference type="GO" id="GO:0000122">
    <property type="term" value="P:negative regulation of transcription by RNA polymerase II"/>
    <property type="evidence" value="ECO:0007669"/>
    <property type="project" value="TreeGrafter"/>
</dbReference>
<keyword evidence="3 8" id="KW-0863">Zinc-finger</keyword>
<comment type="subcellular location">
    <subcellularLocation>
        <location evidence="1">Nucleus</location>
    </subcellularLocation>
</comment>
<evidence type="ECO:0000256" key="3">
    <source>
        <dbReference type="ARBA" id="ARBA00022771"/>
    </source>
</evidence>
<evidence type="ECO:0000256" key="8">
    <source>
        <dbReference type="PROSITE-ProRule" id="PRU00094"/>
    </source>
</evidence>
<dbReference type="GO" id="GO:0000981">
    <property type="term" value="F:DNA-binding transcription factor activity, RNA polymerase II-specific"/>
    <property type="evidence" value="ECO:0007669"/>
    <property type="project" value="TreeGrafter"/>
</dbReference>
<dbReference type="PANTHER" id="PTHR10071:SF281">
    <property type="entry name" value="BOX A-BINDING FACTOR-RELATED"/>
    <property type="match status" value="1"/>
</dbReference>
<dbReference type="InterPro" id="IPR000679">
    <property type="entry name" value="Znf_GATA"/>
</dbReference>
<keyword evidence="4" id="KW-0862">Zinc</keyword>
<evidence type="ECO:0000259" key="9">
    <source>
        <dbReference type="PROSITE" id="PS50114"/>
    </source>
</evidence>
<evidence type="ECO:0000256" key="4">
    <source>
        <dbReference type="ARBA" id="ARBA00022833"/>
    </source>
</evidence>
<keyword evidence="5" id="KW-0805">Transcription regulation</keyword>
<dbReference type="Proteomes" id="UP000886998">
    <property type="component" value="Unassembled WGS sequence"/>
</dbReference>
<dbReference type="EMBL" id="BMAV01013585">
    <property type="protein sequence ID" value="GFY61351.1"/>
    <property type="molecule type" value="Genomic_DNA"/>
</dbReference>
<dbReference type="GO" id="GO:0045944">
    <property type="term" value="P:positive regulation of transcription by RNA polymerase II"/>
    <property type="evidence" value="ECO:0007669"/>
    <property type="project" value="TreeGrafter"/>
</dbReference>
<dbReference type="SMART" id="SM00401">
    <property type="entry name" value="ZnF_GATA"/>
    <property type="match status" value="1"/>
</dbReference>
<evidence type="ECO:0000256" key="6">
    <source>
        <dbReference type="ARBA" id="ARBA00023163"/>
    </source>
</evidence>
<dbReference type="GO" id="GO:0000978">
    <property type="term" value="F:RNA polymerase II cis-regulatory region sequence-specific DNA binding"/>
    <property type="evidence" value="ECO:0007669"/>
    <property type="project" value="TreeGrafter"/>
</dbReference>
<keyword evidence="7" id="KW-0539">Nucleus</keyword>
<name>A0A8X7C872_9ARAC</name>
<keyword evidence="6" id="KW-0804">Transcription</keyword>
<proteinExistence type="predicted"/>
<dbReference type="InterPro" id="IPR013088">
    <property type="entry name" value="Znf_NHR/GATA"/>
</dbReference>
<evidence type="ECO:0000256" key="1">
    <source>
        <dbReference type="ARBA" id="ARBA00004123"/>
    </source>
</evidence>